<dbReference type="NCBIfam" id="NF004635">
    <property type="entry name" value="PRK05981.1"/>
    <property type="match status" value="1"/>
</dbReference>
<dbReference type="Pfam" id="PF00378">
    <property type="entry name" value="ECH_1"/>
    <property type="match status" value="1"/>
</dbReference>
<evidence type="ECO:0000313" key="3">
    <source>
        <dbReference type="Proteomes" id="UP000249254"/>
    </source>
</evidence>
<dbReference type="OrthoDB" id="5730382at2"/>
<sequence length="267" mass="27857">MDGNAAAPKVRTEVKDRIGIITLSDPSTLNAAGMELMQDLNAAVESLVANDDARCIVITGEGRGFCSGANLSGGRAGGGVTNPNGPNEALLKVYNPFVSTLRKSPKPLVAAVNGVAAGVGVSLALACDIVVAAESAYFLLAFRRIGLVPDGGATWLLPKLVGKARAMELMLLGEKLPAKTAQEWGLINRCVADADLMKSALELAGALASGPASLGLTRNLVWEALDTSWHLQLEAEAYAQGDAGRTEDSREGVMAFLQKRPAEFKGR</sequence>
<dbReference type="Gene3D" id="1.10.12.10">
    <property type="entry name" value="Lyase 2-enoyl-coa Hydratase, Chain A, domain 2"/>
    <property type="match status" value="1"/>
</dbReference>
<gene>
    <name evidence="2" type="ORF">DJ017_13455</name>
</gene>
<name>A0A328ALK8_9CAUL</name>
<dbReference type="InterPro" id="IPR029045">
    <property type="entry name" value="ClpP/crotonase-like_dom_sf"/>
</dbReference>
<dbReference type="Gene3D" id="3.90.226.10">
    <property type="entry name" value="2-enoyl-CoA Hydratase, Chain A, domain 1"/>
    <property type="match status" value="1"/>
</dbReference>
<organism evidence="2 3">
    <name type="scientific">Phenylobacterium soli</name>
    <dbReference type="NCBI Taxonomy" id="2170551"/>
    <lineage>
        <taxon>Bacteria</taxon>
        <taxon>Pseudomonadati</taxon>
        <taxon>Pseudomonadota</taxon>
        <taxon>Alphaproteobacteria</taxon>
        <taxon>Caulobacterales</taxon>
        <taxon>Caulobacteraceae</taxon>
        <taxon>Phenylobacterium</taxon>
    </lineage>
</organism>
<dbReference type="InterPro" id="IPR001753">
    <property type="entry name" value="Enoyl-CoA_hydra/iso"/>
</dbReference>
<keyword evidence="3" id="KW-1185">Reference proteome</keyword>
<dbReference type="AlphaFoldDB" id="A0A328ALK8"/>
<dbReference type="PANTHER" id="PTHR43459:SF1">
    <property type="entry name" value="EG:BACN32G11.4 PROTEIN"/>
    <property type="match status" value="1"/>
</dbReference>
<dbReference type="PANTHER" id="PTHR43459">
    <property type="entry name" value="ENOYL-COA HYDRATASE"/>
    <property type="match status" value="1"/>
</dbReference>
<evidence type="ECO:0000256" key="1">
    <source>
        <dbReference type="ARBA" id="ARBA00005254"/>
    </source>
</evidence>
<reference evidence="3" key="1">
    <citation type="submission" date="2018-05" db="EMBL/GenBank/DDBJ databases">
        <authorList>
            <person name="Li X."/>
        </authorList>
    </citation>
    <scope>NUCLEOTIDE SEQUENCE [LARGE SCALE GENOMIC DNA]</scope>
    <source>
        <strain evidence="3">LX32</strain>
    </source>
</reference>
<dbReference type="CDD" id="cd06558">
    <property type="entry name" value="crotonase-like"/>
    <property type="match status" value="1"/>
</dbReference>
<dbReference type="InterPro" id="IPR014748">
    <property type="entry name" value="Enoyl-CoA_hydra_C"/>
</dbReference>
<protein>
    <submittedName>
        <fullName evidence="2">2-(1,2-epoxy-1,2-dihydrophenyl)acetyl-CoA isomerase</fullName>
        <ecNumber evidence="2">4.2.1.17</ecNumber>
    </submittedName>
</protein>
<dbReference type="SUPFAM" id="SSF52096">
    <property type="entry name" value="ClpP/crotonase"/>
    <property type="match status" value="1"/>
</dbReference>
<comment type="caution">
    <text evidence="2">The sequence shown here is derived from an EMBL/GenBank/DDBJ whole genome shotgun (WGS) entry which is preliminary data.</text>
</comment>
<accession>A0A328ALK8</accession>
<dbReference type="GO" id="GO:0016853">
    <property type="term" value="F:isomerase activity"/>
    <property type="evidence" value="ECO:0007669"/>
    <property type="project" value="UniProtKB-KW"/>
</dbReference>
<proteinExistence type="inferred from homology"/>
<dbReference type="EMBL" id="QFYQ01000001">
    <property type="protein sequence ID" value="RAK55447.1"/>
    <property type="molecule type" value="Genomic_DNA"/>
</dbReference>
<dbReference type="EC" id="4.2.1.17" evidence="2"/>
<comment type="similarity">
    <text evidence="1">Belongs to the enoyl-CoA hydratase/isomerase family.</text>
</comment>
<keyword evidence="2" id="KW-0456">Lyase</keyword>
<keyword evidence="2" id="KW-0413">Isomerase</keyword>
<dbReference type="Proteomes" id="UP000249254">
    <property type="component" value="Unassembled WGS sequence"/>
</dbReference>
<dbReference type="GO" id="GO:0004300">
    <property type="term" value="F:enoyl-CoA hydratase activity"/>
    <property type="evidence" value="ECO:0007669"/>
    <property type="project" value="UniProtKB-EC"/>
</dbReference>
<dbReference type="RefSeq" id="WP_111529195.1">
    <property type="nucleotide sequence ID" value="NZ_JBHRSG010000003.1"/>
</dbReference>
<evidence type="ECO:0000313" key="2">
    <source>
        <dbReference type="EMBL" id="RAK55447.1"/>
    </source>
</evidence>